<proteinExistence type="predicted"/>
<reference evidence="1" key="1">
    <citation type="submission" date="2016-12" db="EMBL/GenBank/DDBJ databases">
        <authorList>
            <person name="Moulin L."/>
        </authorList>
    </citation>
    <scope>NUCLEOTIDE SEQUENCE [LARGE SCALE GENOMIC DNA]</scope>
    <source>
        <strain evidence="1">STM 7183</strain>
    </source>
</reference>
<dbReference type="Proteomes" id="UP000195569">
    <property type="component" value="Unassembled WGS sequence"/>
</dbReference>
<keyword evidence="2" id="KW-1185">Reference proteome</keyword>
<protein>
    <submittedName>
        <fullName evidence="1">Uncharacterized protein</fullName>
    </submittedName>
</protein>
<dbReference type="AlphaFoldDB" id="A0A1N7SE18"/>
<name>A0A1N7SE18_9BURK</name>
<accession>A0A1N7SE18</accession>
<evidence type="ECO:0000313" key="1">
    <source>
        <dbReference type="EMBL" id="SIT45580.1"/>
    </source>
</evidence>
<dbReference type="EMBL" id="CYGY02000047">
    <property type="protein sequence ID" value="SIT45580.1"/>
    <property type="molecule type" value="Genomic_DNA"/>
</dbReference>
<comment type="caution">
    <text evidence="1">The sequence shown here is derived from an EMBL/GenBank/DDBJ whole genome shotgun (WGS) entry which is preliminary data.</text>
</comment>
<organism evidence="1 2">
    <name type="scientific">Paraburkholderia piptadeniae</name>
    <dbReference type="NCBI Taxonomy" id="1701573"/>
    <lineage>
        <taxon>Bacteria</taxon>
        <taxon>Pseudomonadati</taxon>
        <taxon>Pseudomonadota</taxon>
        <taxon>Betaproteobacteria</taxon>
        <taxon>Burkholderiales</taxon>
        <taxon>Burkholderiaceae</taxon>
        <taxon>Paraburkholderia</taxon>
    </lineage>
</organism>
<sequence>MACAFLCLLKLKDQAHRFRHNACVSAIDEFFFRVEKNSTAMGARRMSHFSQRRLRIHRFRRLFVSV</sequence>
<gene>
    <name evidence="1" type="ORF">BN2476_470056</name>
</gene>
<evidence type="ECO:0000313" key="2">
    <source>
        <dbReference type="Proteomes" id="UP000195569"/>
    </source>
</evidence>